<gene>
    <name evidence="1" type="ORF">Forpi1262_v005343</name>
</gene>
<name>A0A8J5QET2_FUSOX</name>
<organism evidence="1 2">
    <name type="scientific">Fusarium oxysporum f. sp. raphani</name>
    <dbReference type="NCBI Taxonomy" id="96318"/>
    <lineage>
        <taxon>Eukaryota</taxon>
        <taxon>Fungi</taxon>
        <taxon>Dikarya</taxon>
        <taxon>Ascomycota</taxon>
        <taxon>Pezizomycotina</taxon>
        <taxon>Sordariomycetes</taxon>
        <taxon>Hypocreomycetidae</taxon>
        <taxon>Hypocreales</taxon>
        <taxon>Nectriaceae</taxon>
        <taxon>Fusarium</taxon>
        <taxon>Fusarium oxysporum species complex</taxon>
    </lineage>
</organism>
<dbReference type="EMBL" id="JAELUR010000003">
    <property type="protein sequence ID" value="KAG7433557.1"/>
    <property type="molecule type" value="Genomic_DNA"/>
</dbReference>
<sequence>MDNNLFVNKNSLSIEDLFRQMNRPIILTSNGLMLPGDPSTLQKVSEFKAIAIVAGDLLCGLRFESPSGETGHMVAPSDLGKNAIIYQGDTAGERPAIESSKLLRRDITLGNIPLPITSKRLMGEKLPAGYRNIEIKFSFVEASEGNCQSEGHIEIQNCEVEKAFILFAHDKSNRNKSLMLEEGVDGAEGTGACWVVEMRKEYALAS</sequence>
<reference evidence="1" key="1">
    <citation type="submission" date="2021-04" db="EMBL/GenBank/DDBJ databases">
        <title>First draft genome resource for Brassicaceae pathogens Fusarium oxysporum f. sp. raphani and Fusarium oxysporum f. sp. rapae.</title>
        <authorList>
            <person name="Asai S."/>
        </authorList>
    </citation>
    <scope>NUCLEOTIDE SEQUENCE</scope>
    <source>
        <strain evidence="1">Tf1262</strain>
    </source>
</reference>
<dbReference type="Proteomes" id="UP000693942">
    <property type="component" value="Unassembled WGS sequence"/>
</dbReference>
<proteinExistence type="predicted"/>
<comment type="caution">
    <text evidence="1">The sequence shown here is derived from an EMBL/GenBank/DDBJ whole genome shotgun (WGS) entry which is preliminary data.</text>
</comment>
<evidence type="ECO:0000313" key="1">
    <source>
        <dbReference type="EMBL" id="KAG7433557.1"/>
    </source>
</evidence>
<protein>
    <submittedName>
        <fullName evidence="1">Uncharacterized protein</fullName>
    </submittedName>
</protein>
<accession>A0A8J5QET2</accession>
<evidence type="ECO:0000313" key="2">
    <source>
        <dbReference type="Proteomes" id="UP000693942"/>
    </source>
</evidence>
<dbReference type="AlphaFoldDB" id="A0A8J5QET2"/>